<sequence length="162" mass="18532">MARTKQSLRSRRNGEAKPEIERKLKEEYDRIKKLIKTRNQQMEQETTQSTPSTESDIDIENAQYVVCISTSFDTLQPGSKQAAGYGCVWVKYASLYTDSRDFRPWIHKGILCRRELGGYDIELKAIQSLLGYSSENCHITIISNSNRVYNCMFCKSGLTQGS</sequence>
<evidence type="ECO:0000313" key="2">
    <source>
        <dbReference type="EMBL" id="KAI9277103.1"/>
    </source>
</evidence>
<comment type="caution">
    <text evidence="2">The sequence shown here is derived from an EMBL/GenBank/DDBJ whole genome shotgun (WGS) entry which is preliminary data.</text>
</comment>
<evidence type="ECO:0000256" key="1">
    <source>
        <dbReference type="SAM" id="MobiDB-lite"/>
    </source>
</evidence>
<feature type="region of interest" description="Disordered" evidence="1">
    <location>
        <begin position="35"/>
        <end position="55"/>
    </location>
</feature>
<feature type="region of interest" description="Disordered" evidence="1">
    <location>
        <begin position="1"/>
        <end position="22"/>
    </location>
</feature>
<dbReference type="EMBL" id="JAIXMP010000002">
    <property type="protein sequence ID" value="KAI9277103.1"/>
    <property type="molecule type" value="Genomic_DNA"/>
</dbReference>
<feature type="compositionally biased region" description="Low complexity" evidence="1">
    <location>
        <begin position="40"/>
        <end position="54"/>
    </location>
</feature>
<reference evidence="2" key="2">
    <citation type="submission" date="2023-02" db="EMBL/GenBank/DDBJ databases">
        <authorList>
            <consortium name="DOE Joint Genome Institute"/>
            <person name="Mondo S.J."/>
            <person name="Chang Y."/>
            <person name="Wang Y."/>
            <person name="Ahrendt S."/>
            <person name="Andreopoulos W."/>
            <person name="Barry K."/>
            <person name="Beard J."/>
            <person name="Benny G.L."/>
            <person name="Blankenship S."/>
            <person name="Bonito G."/>
            <person name="Cuomo C."/>
            <person name="Desiro A."/>
            <person name="Gervers K.A."/>
            <person name="Hundley H."/>
            <person name="Kuo A."/>
            <person name="LaButti K."/>
            <person name="Lang B.F."/>
            <person name="Lipzen A."/>
            <person name="O'Donnell K."/>
            <person name="Pangilinan J."/>
            <person name="Reynolds N."/>
            <person name="Sandor L."/>
            <person name="Smith M.W."/>
            <person name="Tsang A."/>
            <person name="Grigoriev I.V."/>
            <person name="Stajich J.E."/>
            <person name="Spatafora J.W."/>
        </authorList>
    </citation>
    <scope>NUCLEOTIDE SEQUENCE</scope>
    <source>
        <strain evidence="2">RSA 2281</strain>
    </source>
</reference>
<feature type="compositionally biased region" description="Basic residues" evidence="1">
    <location>
        <begin position="1"/>
        <end position="11"/>
    </location>
</feature>
<accession>A0AAD5KAY9</accession>
<dbReference type="Proteomes" id="UP001209540">
    <property type="component" value="Unassembled WGS sequence"/>
</dbReference>
<reference evidence="2" key="1">
    <citation type="journal article" date="2022" name="IScience">
        <title>Evolution of zygomycete secretomes and the origins of terrestrial fungal ecologies.</title>
        <authorList>
            <person name="Chang Y."/>
            <person name="Wang Y."/>
            <person name="Mondo S."/>
            <person name="Ahrendt S."/>
            <person name="Andreopoulos W."/>
            <person name="Barry K."/>
            <person name="Beard J."/>
            <person name="Benny G.L."/>
            <person name="Blankenship S."/>
            <person name="Bonito G."/>
            <person name="Cuomo C."/>
            <person name="Desiro A."/>
            <person name="Gervers K.A."/>
            <person name="Hundley H."/>
            <person name="Kuo A."/>
            <person name="LaButti K."/>
            <person name="Lang B.F."/>
            <person name="Lipzen A."/>
            <person name="O'Donnell K."/>
            <person name="Pangilinan J."/>
            <person name="Reynolds N."/>
            <person name="Sandor L."/>
            <person name="Smith M.E."/>
            <person name="Tsang A."/>
            <person name="Grigoriev I.V."/>
            <person name="Stajich J.E."/>
            <person name="Spatafora J.W."/>
        </authorList>
    </citation>
    <scope>NUCLEOTIDE SEQUENCE</scope>
    <source>
        <strain evidence="2">RSA 2281</strain>
    </source>
</reference>
<name>A0AAD5KAY9_9FUNG</name>
<organism evidence="2 3">
    <name type="scientific">Phascolomyces articulosus</name>
    <dbReference type="NCBI Taxonomy" id="60185"/>
    <lineage>
        <taxon>Eukaryota</taxon>
        <taxon>Fungi</taxon>
        <taxon>Fungi incertae sedis</taxon>
        <taxon>Mucoromycota</taxon>
        <taxon>Mucoromycotina</taxon>
        <taxon>Mucoromycetes</taxon>
        <taxon>Mucorales</taxon>
        <taxon>Lichtheimiaceae</taxon>
        <taxon>Phascolomyces</taxon>
    </lineage>
</organism>
<proteinExistence type="predicted"/>
<protein>
    <submittedName>
        <fullName evidence="2">Uncharacterized protein</fullName>
    </submittedName>
</protein>
<feature type="compositionally biased region" description="Basic and acidic residues" evidence="1">
    <location>
        <begin position="12"/>
        <end position="22"/>
    </location>
</feature>
<dbReference type="AlphaFoldDB" id="A0AAD5KAY9"/>
<gene>
    <name evidence="2" type="ORF">BDA99DRAFT_126817</name>
</gene>
<keyword evidence="3" id="KW-1185">Reference proteome</keyword>
<evidence type="ECO:0000313" key="3">
    <source>
        <dbReference type="Proteomes" id="UP001209540"/>
    </source>
</evidence>